<evidence type="ECO:0008006" key="4">
    <source>
        <dbReference type="Google" id="ProtNLM"/>
    </source>
</evidence>
<dbReference type="STRING" id="135208.A0A4Z0A8G1"/>
<gene>
    <name evidence="2" type="ORF">EWM64_g659</name>
</gene>
<dbReference type="OrthoDB" id="9972196at2759"/>
<name>A0A4Z0A8G1_9AGAM</name>
<dbReference type="Proteomes" id="UP000298061">
    <property type="component" value="Unassembled WGS sequence"/>
</dbReference>
<comment type="similarity">
    <text evidence="1">Belongs to the cycloisomerase 2 family.</text>
</comment>
<dbReference type="InterPro" id="IPR019405">
    <property type="entry name" value="Lactonase_7-beta_prop"/>
</dbReference>
<proteinExistence type="inferred from homology"/>
<dbReference type="GO" id="GO:0017057">
    <property type="term" value="F:6-phosphogluconolactonase activity"/>
    <property type="evidence" value="ECO:0007669"/>
    <property type="project" value="TreeGrafter"/>
</dbReference>
<dbReference type="Gene3D" id="2.130.10.10">
    <property type="entry name" value="YVTN repeat-like/Quinoprotein amine dehydrogenase"/>
    <property type="match status" value="1"/>
</dbReference>
<dbReference type="InterPro" id="IPR015943">
    <property type="entry name" value="WD40/YVTN_repeat-like_dom_sf"/>
</dbReference>
<protein>
    <recommendedName>
        <fullName evidence="4">Isomerase YbhE</fullName>
    </recommendedName>
</protein>
<dbReference type="PANTHER" id="PTHR30344">
    <property type="entry name" value="6-PHOSPHOGLUCONOLACTONASE-RELATED"/>
    <property type="match status" value="1"/>
</dbReference>
<reference evidence="2 3" key="1">
    <citation type="submission" date="2019-02" db="EMBL/GenBank/DDBJ databases">
        <title>Genome sequencing of the rare red list fungi Hericium alpestre (H. flagellum).</title>
        <authorList>
            <person name="Buettner E."/>
            <person name="Kellner H."/>
        </authorList>
    </citation>
    <scope>NUCLEOTIDE SEQUENCE [LARGE SCALE GENOMIC DNA]</scope>
    <source>
        <strain evidence="2 3">DSM 108284</strain>
    </source>
</reference>
<dbReference type="EMBL" id="SFCI01000035">
    <property type="protein sequence ID" value="TFY83352.1"/>
    <property type="molecule type" value="Genomic_DNA"/>
</dbReference>
<evidence type="ECO:0000256" key="1">
    <source>
        <dbReference type="ARBA" id="ARBA00005564"/>
    </source>
</evidence>
<dbReference type="PANTHER" id="PTHR30344:SF1">
    <property type="entry name" value="6-PHOSPHOGLUCONOLACTONASE"/>
    <property type="match status" value="1"/>
</dbReference>
<evidence type="ECO:0000313" key="2">
    <source>
        <dbReference type="EMBL" id="TFY83352.1"/>
    </source>
</evidence>
<evidence type="ECO:0000313" key="3">
    <source>
        <dbReference type="Proteomes" id="UP000298061"/>
    </source>
</evidence>
<comment type="caution">
    <text evidence="2">The sequence shown here is derived from an EMBL/GenBank/DDBJ whole genome shotgun (WGS) entry which is preliminary data.</text>
</comment>
<dbReference type="InterPro" id="IPR050282">
    <property type="entry name" value="Cycloisomerase_2"/>
</dbReference>
<keyword evidence="3" id="KW-1185">Reference proteome</keyword>
<dbReference type="AlphaFoldDB" id="A0A4Z0A8G1"/>
<sequence>MVNFTILASGYAVPGFIASYLFNTEAATLTLLNQSPTGDNPSWISPHPTNSSILYSVNENAQGGLQSFTIGNQGVLSAPVETIQSEGDSPAFTVPLSTGQVAIMNYGSGNGLIVPTEGDPLHFGTPDLITFPLQASGISHPHMAFQHGEGVLVPDLGGDMIWRLAQNGSTGSWRIQGQIPQPQGSGPRHIALFDNFLYTLHETASTLTVQPLPAAPNGTSTIVTQVSTVPSNDLNLTNATWAAAEILLPALNQRFQKAFVYTSNRNTGSTVDPHGDTIAIWSIEPEGKVTLVRQVYTGLQQVRGMMIGGDDDEFIVAGGVVGTGGVLVLKRTEGGSNLEEVVRNTDIPNRTSFVWGKW</sequence>
<accession>A0A4Z0A8G1</accession>
<dbReference type="SUPFAM" id="SSF75011">
    <property type="entry name" value="3-carboxy-cis,cis-mucoante lactonizing enzyme"/>
    <property type="match status" value="1"/>
</dbReference>
<dbReference type="Pfam" id="PF10282">
    <property type="entry name" value="Lactonase"/>
    <property type="match status" value="1"/>
</dbReference>
<organism evidence="2 3">
    <name type="scientific">Hericium alpestre</name>
    <dbReference type="NCBI Taxonomy" id="135208"/>
    <lineage>
        <taxon>Eukaryota</taxon>
        <taxon>Fungi</taxon>
        <taxon>Dikarya</taxon>
        <taxon>Basidiomycota</taxon>
        <taxon>Agaricomycotina</taxon>
        <taxon>Agaricomycetes</taxon>
        <taxon>Russulales</taxon>
        <taxon>Hericiaceae</taxon>
        <taxon>Hericium</taxon>
    </lineage>
</organism>